<keyword evidence="2" id="KW-0489">Methyltransferase</keyword>
<dbReference type="EMBL" id="JAMZFV010000030">
    <property type="protein sequence ID" value="MCP1111374.1"/>
    <property type="molecule type" value="Genomic_DNA"/>
</dbReference>
<dbReference type="PANTHER" id="PTHR43861">
    <property type="entry name" value="TRANS-ACONITATE 2-METHYLTRANSFERASE-RELATED"/>
    <property type="match status" value="1"/>
</dbReference>
<dbReference type="PANTHER" id="PTHR43861:SF1">
    <property type="entry name" value="TRANS-ACONITATE 2-METHYLTRANSFERASE"/>
    <property type="match status" value="1"/>
</dbReference>
<dbReference type="Gene3D" id="3.40.50.150">
    <property type="entry name" value="Vaccinia Virus protein VP39"/>
    <property type="match status" value="1"/>
</dbReference>
<dbReference type="RefSeq" id="WP_262070250.1">
    <property type="nucleotide sequence ID" value="NZ_JAMXOC010000030.1"/>
</dbReference>
<dbReference type="Pfam" id="PF13847">
    <property type="entry name" value="Methyltransf_31"/>
    <property type="match status" value="1"/>
</dbReference>
<evidence type="ECO:0000313" key="2">
    <source>
        <dbReference type="EMBL" id="MCP1111374.1"/>
    </source>
</evidence>
<organism evidence="2 3">
    <name type="scientific">Ohessyouella blattaphilus</name>
    <dbReference type="NCBI Taxonomy" id="2949333"/>
    <lineage>
        <taxon>Bacteria</taxon>
        <taxon>Bacillati</taxon>
        <taxon>Bacillota</taxon>
        <taxon>Clostridia</taxon>
        <taxon>Lachnospirales</taxon>
        <taxon>Lachnospiraceae</taxon>
        <taxon>Ohessyouella</taxon>
    </lineage>
</organism>
<dbReference type="SUPFAM" id="SSF53335">
    <property type="entry name" value="S-adenosyl-L-methionine-dependent methyltransferases"/>
    <property type="match status" value="1"/>
</dbReference>
<dbReference type="InterPro" id="IPR029063">
    <property type="entry name" value="SAM-dependent_MTases_sf"/>
</dbReference>
<gene>
    <name evidence="2" type="ORF">NK118_14055</name>
</gene>
<evidence type="ECO:0000259" key="1">
    <source>
        <dbReference type="Pfam" id="PF13847"/>
    </source>
</evidence>
<name>A0ABT1EKY7_9FIRM</name>
<accession>A0ABT1EKY7</accession>
<dbReference type="CDD" id="cd02440">
    <property type="entry name" value="AdoMet_MTases"/>
    <property type="match status" value="1"/>
</dbReference>
<dbReference type="Proteomes" id="UP001523565">
    <property type="component" value="Unassembled WGS sequence"/>
</dbReference>
<dbReference type="GO" id="GO:0008168">
    <property type="term" value="F:methyltransferase activity"/>
    <property type="evidence" value="ECO:0007669"/>
    <property type="project" value="UniProtKB-KW"/>
</dbReference>
<reference evidence="2 3" key="1">
    <citation type="journal article" date="2022" name="Genome Biol. Evol.">
        <title>Host diet, physiology and behaviors set the stage for Lachnospiraceae cladogenesis.</title>
        <authorList>
            <person name="Vera-Ponce De Leon A."/>
            <person name="Schneider M."/>
            <person name="Jahnes B.C."/>
            <person name="Sadowski V."/>
            <person name="Camuy-Velez L.A."/>
            <person name="Duan J."/>
            <person name="Sabree Z.L."/>
        </authorList>
    </citation>
    <scope>NUCLEOTIDE SEQUENCE [LARGE SCALE GENOMIC DNA]</scope>
    <source>
        <strain evidence="2 3">PAL227</strain>
    </source>
</reference>
<dbReference type="Gene3D" id="1.10.150.290">
    <property type="entry name" value="S-adenosyl-L-methionine-dependent methyltransferases"/>
    <property type="match status" value="1"/>
</dbReference>
<dbReference type="InterPro" id="IPR025714">
    <property type="entry name" value="Methyltranfer_dom"/>
</dbReference>
<protein>
    <submittedName>
        <fullName evidence="2">Methyltransferase domain-containing protein</fullName>
    </submittedName>
</protein>
<dbReference type="InterPro" id="IPR023149">
    <property type="entry name" value="Trans_acon_MeTrfase_C"/>
</dbReference>
<sequence length="252" mass="29368">MGNWNSEQYLKFENQRTQPAIDLANRIKDCTPKTVMDIGCGPGNSTNVMKRFFSNAHIVGIDNSENMIERAKAAYHDIEFRCCDVHSIEAEYDILFSNACLQWVPNHKELIPELMRRLNPNGVLAVQFPMNGEEPLYQIIKQVADNVKWGFQNVELDSHGTLTPHEYFDVLTGCSSEFQIWETKYYHNLPDHKALVEWVKGTRIRPYLSHLSEEQGVEFEQEIIEKTKEIYPIMKNGQVILCFRRFFFVAMR</sequence>
<keyword evidence="2" id="KW-0808">Transferase</keyword>
<evidence type="ECO:0000313" key="3">
    <source>
        <dbReference type="Proteomes" id="UP001523565"/>
    </source>
</evidence>
<dbReference type="GO" id="GO:0032259">
    <property type="term" value="P:methylation"/>
    <property type="evidence" value="ECO:0007669"/>
    <property type="project" value="UniProtKB-KW"/>
</dbReference>
<comment type="caution">
    <text evidence="2">The sequence shown here is derived from an EMBL/GenBank/DDBJ whole genome shotgun (WGS) entry which is preliminary data.</text>
</comment>
<keyword evidence="3" id="KW-1185">Reference proteome</keyword>
<proteinExistence type="predicted"/>
<feature type="domain" description="Methyltransferase" evidence="1">
    <location>
        <begin position="33"/>
        <end position="152"/>
    </location>
</feature>